<keyword evidence="3 5" id="KW-0413">Isomerase</keyword>
<dbReference type="GO" id="GO:0006006">
    <property type="term" value="P:glucose metabolic process"/>
    <property type="evidence" value="ECO:0007669"/>
    <property type="project" value="TreeGrafter"/>
</dbReference>
<dbReference type="RefSeq" id="WP_121522295.1">
    <property type="nucleotide sequence ID" value="NZ_RCHR01000002.1"/>
</dbReference>
<dbReference type="InterPro" id="IPR015443">
    <property type="entry name" value="Aldose_1-epimerase"/>
</dbReference>
<comment type="pathway">
    <text evidence="1 5">Carbohydrate metabolism; hexose metabolism.</text>
</comment>
<evidence type="ECO:0000256" key="6">
    <source>
        <dbReference type="PIRSR" id="PIRSR005096-1"/>
    </source>
</evidence>
<dbReference type="InterPro" id="IPR014718">
    <property type="entry name" value="GH-type_carb-bd"/>
</dbReference>
<dbReference type="Pfam" id="PF01263">
    <property type="entry name" value="Aldose_epim"/>
    <property type="match status" value="1"/>
</dbReference>
<dbReference type="SUPFAM" id="SSF74650">
    <property type="entry name" value="Galactose mutarotase-like"/>
    <property type="match status" value="1"/>
</dbReference>
<comment type="catalytic activity">
    <reaction evidence="5">
        <text>alpha-D-glucose = beta-D-glucose</text>
        <dbReference type="Rhea" id="RHEA:10264"/>
        <dbReference type="ChEBI" id="CHEBI:15903"/>
        <dbReference type="ChEBI" id="CHEBI:17925"/>
        <dbReference type="EC" id="5.1.3.3"/>
    </reaction>
</comment>
<dbReference type="InterPro" id="IPR008183">
    <property type="entry name" value="Aldose_1/G6P_1-epimerase"/>
</dbReference>
<accession>A0A498DBI1</accession>
<dbReference type="GO" id="GO:0033499">
    <property type="term" value="P:galactose catabolic process via UDP-galactose, Leloir pathway"/>
    <property type="evidence" value="ECO:0007669"/>
    <property type="project" value="TreeGrafter"/>
</dbReference>
<evidence type="ECO:0000313" key="9">
    <source>
        <dbReference type="EMBL" id="RLL47044.1"/>
    </source>
</evidence>
<dbReference type="GO" id="GO:0004034">
    <property type="term" value="F:aldose 1-epimerase activity"/>
    <property type="evidence" value="ECO:0007669"/>
    <property type="project" value="UniProtKB-EC"/>
</dbReference>
<dbReference type="EMBL" id="RCHR01000002">
    <property type="protein sequence ID" value="RLL47044.1"/>
    <property type="molecule type" value="Genomic_DNA"/>
</dbReference>
<dbReference type="GO" id="GO:0030246">
    <property type="term" value="F:carbohydrate binding"/>
    <property type="evidence" value="ECO:0007669"/>
    <property type="project" value="InterPro"/>
</dbReference>
<dbReference type="Gene3D" id="2.70.98.10">
    <property type="match status" value="1"/>
</dbReference>
<name>A0A498DBI1_9BACI</name>
<dbReference type="AlphaFoldDB" id="A0A498DBI1"/>
<feature type="binding site" evidence="8">
    <location>
        <begin position="174"/>
        <end position="176"/>
    </location>
    <ligand>
        <name>beta-D-galactose</name>
        <dbReference type="ChEBI" id="CHEBI:27667"/>
    </ligand>
</feature>
<feature type="active site" description="Proton donor" evidence="6">
    <location>
        <position position="174"/>
    </location>
</feature>
<dbReference type="CDD" id="cd09019">
    <property type="entry name" value="galactose_mutarotase_like"/>
    <property type="match status" value="1"/>
</dbReference>
<comment type="similarity">
    <text evidence="2 5">Belongs to the aldose epimerase family.</text>
</comment>
<gene>
    <name evidence="9" type="ORF">D8M04_07595</name>
</gene>
<protein>
    <recommendedName>
        <fullName evidence="5">Aldose 1-epimerase</fullName>
        <ecNumber evidence="5">5.1.3.3</ecNumber>
    </recommendedName>
</protein>
<dbReference type="InterPro" id="IPR047215">
    <property type="entry name" value="Galactose_mutarotase-like"/>
</dbReference>
<evidence type="ECO:0000256" key="2">
    <source>
        <dbReference type="ARBA" id="ARBA00006206"/>
    </source>
</evidence>
<sequence length="343" mass="38717">MNIEIKQLDEKWKTFILRNDHGMEVHILNLGGIIQKIIVPNKHGDFENVVLGYDNYQEYRTDPYFFGAIIGRVAGRIEGASFEINGKKYELERNDATNHLHSGEGFHRVFWDAEPFETSNGVGVKLSYFSKDGENGYPGNLKVNVTYVVKNDNQLVIDYLATTDETTPLTLTNHTYFNLSGNLKDTIEHHSVRINSNNYLELNNELIPTGKMLDTKNTPFDFSRGRILNEGITSDSEQNKVVGNGYDHYFLFDKNEKGNIEVKDEVSGRVLKIQTNQPGVVMYTSNNLEEGCELSGGVSKKYLGVCLETQASPASLHSKGLPSILLNKDEVYNKQTVFTFQVN</sequence>
<dbReference type="PANTHER" id="PTHR10091:SF0">
    <property type="entry name" value="GALACTOSE MUTAROTASE"/>
    <property type="match status" value="1"/>
</dbReference>
<keyword evidence="4 5" id="KW-0119">Carbohydrate metabolism</keyword>
<feature type="active site" description="Proton acceptor" evidence="6">
    <location>
        <position position="308"/>
    </location>
</feature>
<proteinExistence type="inferred from homology"/>
<feature type="binding site" evidence="7">
    <location>
        <position position="247"/>
    </location>
    <ligand>
        <name>beta-D-galactose</name>
        <dbReference type="ChEBI" id="CHEBI:27667"/>
    </ligand>
</feature>
<evidence type="ECO:0000256" key="5">
    <source>
        <dbReference type="PIRNR" id="PIRNR005096"/>
    </source>
</evidence>
<dbReference type="OrthoDB" id="9779408at2"/>
<evidence type="ECO:0000256" key="8">
    <source>
        <dbReference type="PIRSR" id="PIRSR005096-3"/>
    </source>
</evidence>
<dbReference type="InterPro" id="IPR011013">
    <property type="entry name" value="Gal_mutarotase_sf_dom"/>
</dbReference>
<keyword evidence="10" id="KW-1185">Reference proteome</keyword>
<dbReference type="PANTHER" id="PTHR10091">
    <property type="entry name" value="ALDOSE-1-EPIMERASE"/>
    <property type="match status" value="1"/>
</dbReference>
<dbReference type="GO" id="GO:0005737">
    <property type="term" value="C:cytoplasm"/>
    <property type="evidence" value="ECO:0007669"/>
    <property type="project" value="TreeGrafter"/>
</dbReference>
<evidence type="ECO:0000256" key="1">
    <source>
        <dbReference type="ARBA" id="ARBA00005028"/>
    </source>
</evidence>
<dbReference type="NCBIfam" id="NF008277">
    <property type="entry name" value="PRK11055.1"/>
    <property type="match status" value="1"/>
</dbReference>
<evidence type="ECO:0000256" key="3">
    <source>
        <dbReference type="ARBA" id="ARBA00023235"/>
    </source>
</evidence>
<dbReference type="EC" id="5.1.3.3" evidence="5"/>
<organism evidence="9 10">
    <name type="scientific">Oceanobacillus piezotolerans</name>
    <dbReference type="NCBI Taxonomy" id="2448030"/>
    <lineage>
        <taxon>Bacteria</taxon>
        <taxon>Bacillati</taxon>
        <taxon>Bacillota</taxon>
        <taxon>Bacilli</taxon>
        <taxon>Bacillales</taxon>
        <taxon>Bacillaceae</taxon>
        <taxon>Oceanobacillus</taxon>
    </lineage>
</organism>
<evidence type="ECO:0000313" key="10">
    <source>
        <dbReference type="Proteomes" id="UP000270219"/>
    </source>
</evidence>
<evidence type="ECO:0000256" key="4">
    <source>
        <dbReference type="ARBA" id="ARBA00023277"/>
    </source>
</evidence>
<dbReference type="PIRSF" id="PIRSF005096">
    <property type="entry name" value="GALM"/>
    <property type="match status" value="1"/>
</dbReference>
<reference evidence="9 10" key="1">
    <citation type="submission" date="2018-10" db="EMBL/GenBank/DDBJ databases">
        <title>Oceanobacillus sp. YLB-02 draft genome.</title>
        <authorList>
            <person name="Yu L."/>
        </authorList>
    </citation>
    <scope>NUCLEOTIDE SEQUENCE [LARGE SCALE GENOMIC DNA]</scope>
    <source>
        <strain evidence="9 10">YLB-02</strain>
    </source>
</reference>
<dbReference type="UniPathway" id="UPA00242"/>
<dbReference type="Proteomes" id="UP000270219">
    <property type="component" value="Unassembled WGS sequence"/>
</dbReference>
<comment type="caution">
    <text evidence="9">The sequence shown here is derived from an EMBL/GenBank/DDBJ whole genome shotgun (WGS) entry which is preliminary data.</text>
</comment>
<evidence type="ECO:0000256" key="7">
    <source>
        <dbReference type="PIRSR" id="PIRSR005096-2"/>
    </source>
</evidence>